<organism evidence="2 3">
    <name type="scientific">Thiomonas bhubaneswarensis</name>
    <dbReference type="NCBI Taxonomy" id="339866"/>
    <lineage>
        <taxon>Bacteria</taxon>
        <taxon>Pseudomonadati</taxon>
        <taxon>Pseudomonadota</taxon>
        <taxon>Betaproteobacteria</taxon>
        <taxon>Burkholderiales</taxon>
        <taxon>Thiomonas</taxon>
    </lineage>
</organism>
<accession>A0A0K6HQX7</accession>
<reference evidence="3" key="1">
    <citation type="submission" date="2015-08" db="EMBL/GenBank/DDBJ databases">
        <authorList>
            <person name="Varghese N."/>
        </authorList>
    </citation>
    <scope>NUCLEOTIDE SEQUENCE [LARGE SCALE GENOMIC DNA]</scope>
    <source>
        <strain evidence="3">DSM 18181</strain>
    </source>
</reference>
<dbReference type="EMBL" id="CYHF01000001">
    <property type="protein sequence ID" value="CUA93452.1"/>
    <property type="molecule type" value="Genomic_DNA"/>
</dbReference>
<proteinExistence type="predicted"/>
<sequence length="100" mass="10611">MKPIAAVLGGVALCAACLASVPAGAQSASSRAEDAMDQILFDQNASDFVVYRIVNFGYIEVTFPSNTPRDVANRILDAARKSPNISGVRENFRGAACSRF</sequence>
<name>A0A0K6HQX7_9BURK</name>
<gene>
    <name evidence="2" type="ORF">Ga0061069_101234</name>
</gene>
<feature type="chain" id="PRO_5005504238" evidence="1">
    <location>
        <begin position="26"/>
        <end position="100"/>
    </location>
</feature>
<dbReference type="AlphaFoldDB" id="A0A0K6HQX7"/>
<evidence type="ECO:0000313" key="2">
    <source>
        <dbReference type="EMBL" id="CUA93452.1"/>
    </source>
</evidence>
<feature type="signal peptide" evidence="1">
    <location>
        <begin position="1"/>
        <end position="25"/>
    </location>
</feature>
<dbReference type="RefSeq" id="WP_141655700.1">
    <property type="nucleotide sequence ID" value="NZ_CYHF01000001.1"/>
</dbReference>
<protein>
    <submittedName>
        <fullName evidence="2">Uncharacterized protein</fullName>
    </submittedName>
</protein>
<evidence type="ECO:0000313" key="3">
    <source>
        <dbReference type="Proteomes" id="UP000183649"/>
    </source>
</evidence>
<dbReference type="Proteomes" id="UP000183649">
    <property type="component" value="Unassembled WGS sequence"/>
</dbReference>
<evidence type="ECO:0000256" key="1">
    <source>
        <dbReference type="SAM" id="SignalP"/>
    </source>
</evidence>
<keyword evidence="1" id="KW-0732">Signal</keyword>
<keyword evidence="3" id="KW-1185">Reference proteome</keyword>